<protein>
    <submittedName>
        <fullName evidence="2">Uncharacterized protein</fullName>
    </submittedName>
</protein>
<reference evidence="2 3" key="1">
    <citation type="journal article" date="2019" name="Sci. Rep.">
        <title>Orb-weaving spider Araneus ventricosus genome elucidates the spidroin gene catalogue.</title>
        <authorList>
            <person name="Kono N."/>
            <person name="Nakamura H."/>
            <person name="Ohtoshi R."/>
            <person name="Moran D.A.P."/>
            <person name="Shinohara A."/>
            <person name="Yoshida Y."/>
            <person name="Fujiwara M."/>
            <person name="Mori M."/>
            <person name="Tomita M."/>
            <person name="Arakawa K."/>
        </authorList>
    </citation>
    <scope>NUCLEOTIDE SEQUENCE [LARGE SCALE GENOMIC DNA]</scope>
</reference>
<evidence type="ECO:0000313" key="3">
    <source>
        <dbReference type="Proteomes" id="UP000499080"/>
    </source>
</evidence>
<dbReference type="EMBL" id="BGPR01003636">
    <property type="protein sequence ID" value="GBM90600.1"/>
    <property type="molecule type" value="Genomic_DNA"/>
</dbReference>
<keyword evidence="3" id="KW-1185">Reference proteome</keyword>
<comment type="caution">
    <text evidence="2">The sequence shown here is derived from an EMBL/GenBank/DDBJ whole genome shotgun (WGS) entry which is preliminary data.</text>
</comment>
<feature type="region of interest" description="Disordered" evidence="1">
    <location>
        <begin position="24"/>
        <end position="60"/>
    </location>
</feature>
<proteinExistence type="predicted"/>
<dbReference type="AlphaFoldDB" id="A0A4Y2JKK5"/>
<gene>
    <name evidence="2" type="ORF">AVEN_205811_1</name>
</gene>
<dbReference type="Proteomes" id="UP000499080">
    <property type="component" value="Unassembled WGS sequence"/>
</dbReference>
<evidence type="ECO:0000256" key="1">
    <source>
        <dbReference type="SAM" id="MobiDB-lite"/>
    </source>
</evidence>
<organism evidence="2 3">
    <name type="scientific">Araneus ventricosus</name>
    <name type="common">Orbweaver spider</name>
    <name type="synonym">Epeira ventricosa</name>
    <dbReference type="NCBI Taxonomy" id="182803"/>
    <lineage>
        <taxon>Eukaryota</taxon>
        <taxon>Metazoa</taxon>
        <taxon>Ecdysozoa</taxon>
        <taxon>Arthropoda</taxon>
        <taxon>Chelicerata</taxon>
        <taxon>Arachnida</taxon>
        <taxon>Araneae</taxon>
        <taxon>Araneomorphae</taxon>
        <taxon>Entelegynae</taxon>
        <taxon>Araneoidea</taxon>
        <taxon>Araneidae</taxon>
        <taxon>Araneus</taxon>
    </lineage>
</organism>
<evidence type="ECO:0000313" key="2">
    <source>
        <dbReference type="EMBL" id="GBM90600.1"/>
    </source>
</evidence>
<sequence length="113" mass="12976">MRPPSMTHRKIIDLYNAVKMLQKLRRNRKDMKQNPNQKKRSDPPIPDVNPPEPTSPNLDVHIFPTISKHVSHAQNLFINKPEIQTLIPKSLSAGSCLHRLRRESTSGTHDTIE</sequence>
<feature type="compositionally biased region" description="Pro residues" evidence="1">
    <location>
        <begin position="43"/>
        <end position="54"/>
    </location>
</feature>
<name>A0A4Y2JKK5_ARAVE</name>
<accession>A0A4Y2JKK5</accession>